<protein>
    <submittedName>
        <fullName evidence="8">Uncharacterized membrane protein YphA, DoxX/SURF4 family</fullName>
    </submittedName>
</protein>
<dbReference type="PANTHER" id="PTHR33452">
    <property type="entry name" value="OXIDOREDUCTASE CATD-RELATED"/>
    <property type="match status" value="1"/>
</dbReference>
<keyword evidence="4 7" id="KW-0812">Transmembrane</keyword>
<feature type="transmembrane region" description="Helical" evidence="7">
    <location>
        <begin position="7"/>
        <end position="25"/>
    </location>
</feature>
<dbReference type="EMBL" id="FXAZ01000003">
    <property type="protein sequence ID" value="SMG42417.1"/>
    <property type="molecule type" value="Genomic_DNA"/>
</dbReference>
<name>A0A1X7KM43_9BACL</name>
<evidence type="ECO:0000256" key="7">
    <source>
        <dbReference type="SAM" id="Phobius"/>
    </source>
</evidence>
<comment type="subcellular location">
    <subcellularLocation>
        <location evidence="1">Cell membrane</location>
        <topology evidence="1">Multi-pass membrane protein</topology>
    </subcellularLocation>
</comment>
<dbReference type="GO" id="GO:0005886">
    <property type="term" value="C:plasma membrane"/>
    <property type="evidence" value="ECO:0007669"/>
    <property type="project" value="UniProtKB-SubCell"/>
</dbReference>
<evidence type="ECO:0000256" key="3">
    <source>
        <dbReference type="ARBA" id="ARBA00022475"/>
    </source>
</evidence>
<dbReference type="AlphaFoldDB" id="A0A1X7KM43"/>
<evidence type="ECO:0000256" key="4">
    <source>
        <dbReference type="ARBA" id="ARBA00022692"/>
    </source>
</evidence>
<gene>
    <name evidence="8" type="ORF">SAMN06295960_2491</name>
</gene>
<evidence type="ECO:0000256" key="1">
    <source>
        <dbReference type="ARBA" id="ARBA00004651"/>
    </source>
</evidence>
<dbReference type="Proteomes" id="UP000193834">
    <property type="component" value="Unassembled WGS sequence"/>
</dbReference>
<comment type="similarity">
    <text evidence="2">Belongs to the DoxX family.</text>
</comment>
<dbReference type="RefSeq" id="WP_085494685.1">
    <property type="nucleotide sequence ID" value="NZ_FXAZ01000003.1"/>
</dbReference>
<keyword evidence="3" id="KW-1003">Cell membrane</keyword>
<proteinExistence type="inferred from homology"/>
<evidence type="ECO:0000256" key="2">
    <source>
        <dbReference type="ARBA" id="ARBA00006679"/>
    </source>
</evidence>
<reference evidence="8 9" key="1">
    <citation type="submission" date="2017-04" db="EMBL/GenBank/DDBJ databases">
        <authorList>
            <person name="Afonso C.L."/>
            <person name="Miller P.J."/>
            <person name="Scott M.A."/>
            <person name="Spackman E."/>
            <person name="Goraichik I."/>
            <person name="Dimitrov K.M."/>
            <person name="Suarez D.L."/>
            <person name="Swayne D.E."/>
        </authorList>
    </citation>
    <scope>NUCLEOTIDE SEQUENCE [LARGE SCALE GENOMIC DNA]</scope>
    <source>
        <strain evidence="8 9">11</strain>
    </source>
</reference>
<dbReference type="Pfam" id="PF07681">
    <property type="entry name" value="DoxX"/>
    <property type="match status" value="1"/>
</dbReference>
<evidence type="ECO:0000313" key="9">
    <source>
        <dbReference type="Proteomes" id="UP000193834"/>
    </source>
</evidence>
<sequence length="138" mass="14600">MNKVSIVTTLMRVVLGIVFLVHGISKLQMGLGNVEAWFSSIGIPGFMAYGAAMLELAGGVLLIIGLGTRIVSLLFALMMVGAVVTVKWPAGLMGSDQMPGYELELGLFMIALYLSVSEAHAWSIDGVIAKKRAASIKS</sequence>
<feature type="transmembrane region" description="Helical" evidence="7">
    <location>
        <begin position="70"/>
        <end position="90"/>
    </location>
</feature>
<dbReference type="PANTHER" id="PTHR33452:SF1">
    <property type="entry name" value="INNER MEMBRANE PROTEIN YPHA-RELATED"/>
    <property type="match status" value="1"/>
</dbReference>
<dbReference type="OrthoDB" id="886570at2"/>
<dbReference type="InterPro" id="IPR051907">
    <property type="entry name" value="DoxX-like_oxidoreductase"/>
</dbReference>
<dbReference type="STRING" id="1852522.SAMN06295960_2491"/>
<keyword evidence="9" id="KW-1185">Reference proteome</keyword>
<evidence type="ECO:0000256" key="6">
    <source>
        <dbReference type="ARBA" id="ARBA00023136"/>
    </source>
</evidence>
<dbReference type="InterPro" id="IPR032808">
    <property type="entry name" value="DoxX"/>
</dbReference>
<evidence type="ECO:0000256" key="5">
    <source>
        <dbReference type="ARBA" id="ARBA00022989"/>
    </source>
</evidence>
<keyword evidence="5 7" id="KW-1133">Transmembrane helix</keyword>
<accession>A0A1X7KM43</accession>
<feature type="transmembrane region" description="Helical" evidence="7">
    <location>
        <begin position="110"/>
        <end position="129"/>
    </location>
</feature>
<organism evidence="8 9">
    <name type="scientific">Paenibacillus aquistagni</name>
    <dbReference type="NCBI Taxonomy" id="1852522"/>
    <lineage>
        <taxon>Bacteria</taxon>
        <taxon>Bacillati</taxon>
        <taxon>Bacillota</taxon>
        <taxon>Bacilli</taxon>
        <taxon>Bacillales</taxon>
        <taxon>Paenibacillaceae</taxon>
        <taxon>Paenibacillus</taxon>
    </lineage>
</organism>
<feature type="transmembrane region" description="Helical" evidence="7">
    <location>
        <begin position="37"/>
        <end position="63"/>
    </location>
</feature>
<evidence type="ECO:0000313" key="8">
    <source>
        <dbReference type="EMBL" id="SMG42417.1"/>
    </source>
</evidence>
<keyword evidence="6 7" id="KW-0472">Membrane</keyword>